<organism evidence="1 2">
    <name type="scientific">Austropuccinia psidii MF-1</name>
    <dbReference type="NCBI Taxonomy" id="1389203"/>
    <lineage>
        <taxon>Eukaryota</taxon>
        <taxon>Fungi</taxon>
        <taxon>Dikarya</taxon>
        <taxon>Basidiomycota</taxon>
        <taxon>Pucciniomycotina</taxon>
        <taxon>Pucciniomycetes</taxon>
        <taxon>Pucciniales</taxon>
        <taxon>Sphaerophragmiaceae</taxon>
        <taxon>Austropuccinia</taxon>
    </lineage>
</organism>
<evidence type="ECO:0000313" key="1">
    <source>
        <dbReference type="EMBL" id="MBW0583836.1"/>
    </source>
</evidence>
<name>A0A9Q3Q3D0_9BASI</name>
<proteinExistence type="predicted"/>
<protein>
    <submittedName>
        <fullName evidence="1">Uncharacterized protein</fullName>
    </submittedName>
</protein>
<evidence type="ECO:0000313" key="2">
    <source>
        <dbReference type="Proteomes" id="UP000765509"/>
    </source>
</evidence>
<keyword evidence="2" id="KW-1185">Reference proteome</keyword>
<dbReference type="EMBL" id="AVOT02116136">
    <property type="protein sequence ID" value="MBW0583836.1"/>
    <property type="molecule type" value="Genomic_DNA"/>
</dbReference>
<gene>
    <name evidence="1" type="ORF">O181_123551</name>
</gene>
<reference evidence="1" key="1">
    <citation type="submission" date="2021-03" db="EMBL/GenBank/DDBJ databases">
        <title>Draft genome sequence of rust myrtle Austropuccinia psidii MF-1, a brazilian biotype.</title>
        <authorList>
            <person name="Quecine M.C."/>
            <person name="Pachon D.M.R."/>
            <person name="Bonatelli M.L."/>
            <person name="Correr F.H."/>
            <person name="Franceschini L.M."/>
            <person name="Leite T.F."/>
            <person name="Margarido G.R.A."/>
            <person name="Almeida C.A."/>
            <person name="Ferrarezi J.A."/>
            <person name="Labate C.A."/>
        </authorList>
    </citation>
    <scope>NUCLEOTIDE SEQUENCE</scope>
    <source>
        <strain evidence="1">MF-1</strain>
    </source>
</reference>
<dbReference type="Proteomes" id="UP000765509">
    <property type="component" value="Unassembled WGS sequence"/>
</dbReference>
<dbReference type="AlphaFoldDB" id="A0A9Q3Q3D0"/>
<sequence length="192" mass="22007">MNIIMKADLQAEIFQNFISLAEKIRPQLRADGTNFNLWSKNMIVAWMTYFICDPDYSQQTTINNNIKQNLFPRLFIEHSIRNSAYKSVKLQIFSSDACQIYQALKDHFNCPSWSSVVYHANIIFKHSSDNSNNINEYAMSVTKAVQKFKSQLGKIDPEMITTLAIHCAVPSMHQLIIPAINTLMETSPNIKV</sequence>
<accession>A0A9Q3Q3D0</accession>
<comment type="caution">
    <text evidence="1">The sequence shown here is derived from an EMBL/GenBank/DDBJ whole genome shotgun (WGS) entry which is preliminary data.</text>
</comment>